<sequence>MESARTMKIRVLAYDEQTLVRAGVRAVLDRENDIEVVDEAEKSHQMLRRARLLRPDVILLGLPVTDTDLVSMVRRLLVQAKSAHIVALVGNGDHDDLVEALRSGLRGVVRRDEPSSDLIRAIRTVVRGAAYITPSVAARLLDWLSTTQPSVMAPSPMTGTLSNRELQVLALVSLGVSDGQIAEELGVTTATVRSHMHHVLTKLEVRDRVQAVAFAYRHGLVGGSRTRVASGAGLRSGRGA</sequence>
<evidence type="ECO:0000256" key="3">
    <source>
        <dbReference type="ARBA" id="ARBA00023125"/>
    </source>
</evidence>
<dbReference type="SMART" id="SM00448">
    <property type="entry name" value="REC"/>
    <property type="match status" value="1"/>
</dbReference>
<keyword evidence="9" id="KW-1185">Reference proteome</keyword>
<keyword evidence="2" id="KW-0805">Transcription regulation</keyword>
<feature type="domain" description="Response regulatory" evidence="7">
    <location>
        <begin position="10"/>
        <end position="126"/>
    </location>
</feature>
<dbReference type="PANTHER" id="PTHR43214:SF24">
    <property type="entry name" value="TRANSCRIPTIONAL REGULATORY PROTEIN NARL-RELATED"/>
    <property type="match status" value="1"/>
</dbReference>
<dbReference type="InterPro" id="IPR000792">
    <property type="entry name" value="Tscrpt_reg_LuxR_C"/>
</dbReference>
<dbReference type="CDD" id="cd06170">
    <property type="entry name" value="LuxR_C_like"/>
    <property type="match status" value="1"/>
</dbReference>
<comment type="caution">
    <text evidence="8">The sequence shown here is derived from an EMBL/GenBank/DDBJ whole genome shotgun (WGS) entry which is preliminary data.</text>
</comment>
<evidence type="ECO:0000256" key="4">
    <source>
        <dbReference type="ARBA" id="ARBA00023163"/>
    </source>
</evidence>
<gene>
    <name evidence="8" type="ORF">ACFPFM_10525</name>
</gene>
<evidence type="ECO:0000259" key="7">
    <source>
        <dbReference type="PROSITE" id="PS50110"/>
    </source>
</evidence>
<dbReference type="Proteomes" id="UP001595833">
    <property type="component" value="Unassembled WGS sequence"/>
</dbReference>
<feature type="domain" description="HTH luxR-type" evidence="6">
    <location>
        <begin position="154"/>
        <end position="219"/>
    </location>
</feature>
<dbReference type="PANTHER" id="PTHR43214">
    <property type="entry name" value="TWO-COMPONENT RESPONSE REGULATOR"/>
    <property type="match status" value="1"/>
</dbReference>
<evidence type="ECO:0000256" key="5">
    <source>
        <dbReference type="PROSITE-ProRule" id="PRU00169"/>
    </source>
</evidence>
<dbReference type="PRINTS" id="PR00038">
    <property type="entry name" value="HTHLUXR"/>
</dbReference>
<keyword evidence="1" id="KW-0597">Phosphoprotein</keyword>
<dbReference type="RefSeq" id="WP_344042750.1">
    <property type="nucleotide sequence ID" value="NZ_BAAAKE010000036.1"/>
</dbReference>
<evidence type="ECO:0000256" key="2">
    <source>
        <dbReference type="ARBA" id="ARBA00023015"/>
    </source>
</evidence>
<keyword evidence="3" id="KW-0238">DNA-binding</keyword>
<reference evidence="9" key="1">
    <citation type="journal article" date="2019" name="Int. J. Syst. Evol. Microbiol.">
        <title>The Global Catalogue of Microorganisms (GCM) 10K type strain sequencing project: providing services to taxonomists for standard genome sequencing and annotation.</title>
        <authorList>
            <consortium name="The Broad Institute Genomics Platform"/>
            <consortium name="The Broad Institute Genome Sequencing Center for Infectious Disease"/>
            <person name="Wu L."/>
            <person name="Ma J."/>
        </authorList>
    </citation>
    <scope>NUCLEOTIDE SEQUENCE [LARGE SCALE GENOMIC DNA]</scope>
    <source>
        <strain evidence="9">KCTC 12848</strain>
    </source>
</reference>
<evidence type="ECO:0000256" key="1">
    <source>
        <dbReference type="ARBA" id="ARBA00022553"/>
    </source>
</evidence>
<dbReference type="PROSITE" id="PS50043">
    <property type="entry name" value="HTH_LUXR_2"/>
    <property type="match status" value="1"/>
</dbReference>
<dbReference type="InterPro" id="IPR001789">
    <property type="entry name" value="Sig_transdc_resp-reg_receiver"/>
</dbReference>
<dbReference type="CDD" id="cd17535">
    <property type="entry name" value="REC_NarL-like"/>
    <property type="match status" value="1"/>
</dbReference>
<evidence type="ECO:0000259" key="6">
    <source>
        <dbReference type="PROSITE" id="PS50043"/>
    </source>
</evidence>
<dbReference type="Gene3D" id="3.40.50.2300">
    <property type="match status" value="1"/>
</dbReference>
<accession>A0ABV9XXU9</accession>
<evidence type="ECO:0000313" key="9">
    <source>
        <dbReference type="Proteomes" id="UP001595833"/>
    </source>
</evidence>
<dbReference type="SUPFAM" id="SSF52172">
    <property type="entry name" value="CheY-like"/>
    <property type="match status" value="1"/>
</dbReference>
<dbReference type="EMBL" id="JBHSJB010000009">
    <property type="protein sequence ID" value="MFC5054192.1"/>
    <property type="molecule type" value="Genomic_DNA"/>
</dbReference>
<protein>
    <submittedName>
        <fullName evidence="8">LuxR C-terminal-related transcriptional regulator</fullName>
    </submittedName>
</protein>
<dbReference type="SMART" id="SM00421">
    <property type="entry name" value="HTH_LUXR"/>
    <property type="match status" value="1"/>
</dbReference>
<dbReference type="InterPro" id="IPR016032">
    <property type="entry name" value="Sig_transdc_resp-reg_C-effctor"/>
</dbReference>
<organism evidence="8 9">
    <name type="scientific">Saccharothrix xinjiangensis</name>
    <dbReference type="NCBI Taxonomy" id="204798"/>
    <lineage>
        <taxon>Bacteria</taxon>
        <taxon>Bacillati</taxon>
        <taxon>Actinomycetota</taxon>
        <taxon>Actinomycetes</taxon>
        <taxon>Pseudonocardiales</taxon>
        <taxon>Pseudonocardiaceae</taxon>
        <taxon>Saccharothrix</taxon>
    </lineage>
</organism>
<evidence type="ECO:0000313" key="8">
    <source>
        <dbReference type="EMBL" id="MFC5054192.1"/>
    </source>
</evidence>
<dbReference type="InterPro" id="IPR011006">
    <property type="entry name" value="CheY-like_superfamily"/>
</dbReference>
<keyword evidence="4" id="KW-0804">Transcription</keyword>
<proteinExistence type="predicted"/>
<dbReference type="InterPro" id="IPR058245">
    <property type="entry name" value="NreC/VraR/RcsB-like_REC"/>
</dbReference>
<dbReference type="Pfam" id="PF00196">
    <property type="entry name" value="GerE"/>
    <property type="match status" value="1"/>
</dbReference>
<name>A0ABV9XXU9_9PSEU</name>
<comment type="caution">
    <text evidence="5">Lacks conserved residue(s) required for the propagation of feature annotation.</text>
</comment>
<dbReference type="Pfam" id="PF00072">
    <property type="entry name" value="Response_reg"/>
    <property type="match status" value="1"/>
</dbReference>
<dbReference type="InterPro" id="IPR039420">
    <property type="entry name" value="WalR-like"/>
</dbReference>
<dbReference type="SUPFAM" id="SSF46894">
    <property type="entry name" value="C-terminal effector domain of the bipartite response regulators"/>
    <property type="match status" value="1"/>
</dbReference>
<dbReference type="PROSITE" id="PS50110">
    <property type="entry name" value="RESPONSE_REGULATORY"/>
    <property type="match status" value="1"/>
</dbReference>